<reference evidence="2 3" key="1">
    <citation type="submission" date="2013-02" db="EMBL/GenBank/DDBJ databases">
        <title>Insights into archaeal evolution and symbiosis from the genomes of a Nanoarchaeon and its crenarchaeal host from Yellowstone National Park.</title>
        <authorList>
            <person name="Podar M."/>
            <person name="Makarova K.S."/>
            <person name="Graham D.E."/>
            <person name="Wolf Y.I."/>
            <person name="Koonin E.V."/>
            <person name="Reysenbach A.-L."/>
        </authorList>
    </citation>
    <scope>NUCLEOTIDE SEQUENCE [LARGE SCALE GENOMIC DNA]</scope>
</reference>
<proteinExistence type="predicted"/>
<dbReference type="AlphaFoldDB" id="R1G9N2"/>
<protein>
    <submittedName>
        <fullName evidence="2">RHH/CopG DNA binding protein</fullName>
    </submittedName>
</protein>
<dbReference type="Pfam" id="PF07362">
    <property type="entry name" value="CcdA"/>
    <property type="match status" value="1"/>
</dbReference>
<accession>R1G9N2</accession>
<comment type="caution">
    <text evidence="2">The sequence shown here is derived from an EMBL/GenBank/DDBJ whole genome shotgun (WGS) entry which is preliminary data.</text>
</comment>
<keyword evidence="3" id="KW-1185">Reference proteome</keyword>
<dbReference type="Proteomes" id="UP000053279">
    <property type="component" value="Unassembled WGS sequence"/>
</dbReference>
<evidence type="ECO:0000313" key="2">
    <source>
        <dbReference type="EMBL" id="EOD42539.1"/>
    </source>
</evidence>
<dbReference type="EMBL" id="APJZ01000002">
    <property type="protein sequence ID" value="EOD42539.1"/>
    <property type="molecule type" value="Genomic_DNA"/>
</dbReference>
<name>R1G9N2_NANST</name>
<sequence length="76" mass="8886">MGKTDVISVRIDKNLKEKAKELGINIKEVVEKALKEEIAKRKAEKIKKLAEKLSELMKDVTPEEFTRLVKETRYER</sequence>
<dbReference type="InterPro" id="IPR009956">
    <property type="entry name" value="Post-segregation_anti-tox_CcdA"/>
</dbReference>
<gene>
    <name evidence="2" type="ORF">Nst1_269</name>
</gene>
<keyword evidence="1" id="KW-1277">Toxin-antitoxin system</keyword>
<organism evidence="2 3">
    <name type="scientific">Nanobsidianus stetteri</name>
    <dbReference type="NCBI Taxonomy" id="1294122"/>
    <lineage>
        <taxon>Archaea</taxon>
        <taxon>Nanobdellota</taxon>
        <taxon>Candidatus Nanoarchaeia</taxon>
        <taxon>Nanoarchaeales</taxon>
        <taxon>Nanopusillaceae</taxon>
        <taxon>Candidatus Nanobsidianus</taxon>
    </lineage>
</organism>
<evidence type="ECO:0000313" key="3">
    <source>
        <dbReference type="Proteomes" id="UP000053279"/>
    </source>
</evidence>
<evidence type="ECO:0000256" key="1">
    <source>
        <dbReference type="ARBA" id="ARBA00022649"/>
    </source>
</evidence>